<proteinExistence type="predicted"/>
<organism evidence="8">
    <name type="scientific">Menopon gallinae</name>
    <name type="common">poultry shaft louse</name>
    <dbReference type="NCBI Taxonomy" id="328185"/>
    <lineage>
        <taxon>Eukaryota</taxon>
        <taxon>Metazoa</taxon>
        <taxon>Ecdysozoa</taxon>
        <taxon>Arthropoda</taxon>
        <taxon>Hexapoda</taxon>
        <taxon>Insecta</taxon>
        <taxon>Pterygota</taxon>
        <taxon>Neoptera</taxon>
        <taxon>Paraneoptera</taxon>
        <taxon>Psocodea</taxon>
        <taxon>Troctomorpha</taxon>
        <taxon>Phthiraptera</taxon>
        <taxon>Amblycera</taxon>
        <taxon>Menoponidae</taxon>
        <taxon>Menopon</taxon>
    </lineage>
</organism>
<evidence type="ECO:0000259" key="7">
    <source>
        <dbReference type="Pfam" id="PF06583"/>
    </source>
</evidence>
<evidence type="ECO:0000256" key="2">
    <source>
        <dbReference type="ARBA" id="ARBA00022692"/>
    </source>
</evidence>
<dbReference type="Pfam" id="PF06583">
    <property type="entry name" value="Neogenin_C"/>
    <property type="match status" value="1"/>
</dbReference>
<reference evidence="8" key="1">
    <citation type="journal article" date="2024" name="Gigascience">
        <title>Chromosome-level genome of the poultry shaft louse Menopon gallinae provides insight into the host-switching and adaptive evolution of parasitic lice.</title>
        <authorList>
            <person name="Xu Y."/>
            <person name="Ma L."/>
            <person name="Liu S."/>
            <person name="Liang Y."/>
            <person name="Liu Q."/>
            <person name="He Z."/>
            <person name="Tian L."/>
            <person name="Duan Y."/>
            <person name="Cai W."/>
            <person name="Li H."/>
            <person name="Song F."/>
        </authorList>
    </citation>
    <scope>NUCLEOTIDE SEQUENCE</scope>
    <source>
        <strain evidence="8">Cailab_2023a</strain>
    </source>
</reference>
<keyword evidence="4" id="KW-0472">Membrane</keyword>
<keyword evidence="5" id="KW-0325">Glycoprotein</keyword>
<comment type="caution">
    <text evidence="8">The sequence shown here is derived from an EMBL/GenBank/DDBJ whole genome shotgun (WGS) entry which is preliminary data.</text>
</comment>
<dbReference type="InterPro" id="IPR010560">
    <property type="entry name" value="Neogenin_C"/>
</dbReference>
<evidence type="ECO:0000256" key="3">
    <source>
        <dbReference type="ARBA" id="ARBA00022989"/>
    </source>
</evidence>
<protein>
    <recommendedName>
        <fullName evidence="7">Neogenin C-terminal domain-containing protein</fullName>
    </recommendedName>
</protein>
<keyword evidence="3" id="KW-1133">Transmembrane helix</keyword>
<feature type="compositionally biased region" description="Low complexity" evidence="6">
    <location>
        <begin position="107"/>
        <end position="134"/>
    </location>
</feature>
<keyword evidence="2" id="KW-0812">Transmembrane</keyword>
<name>A0AAW2HE41_9NEOP</name>
<dbReference type="GO" id="GO:0016020">
    <property type="term" value="C:membrane"/>
    <property type="evidence" value="ECO:0007669"/>
    <property type="project" value="UniProtKB-SubCell"/>
</dbReference>
<evidence type="ECO:0000256" key="4">
    <source>
        <dbReference type="ARBA" id="ARBA00023136"/>
    </source>
</evidence>
<evidence type="ECO:0000256" key="1">
    <source>
        <dbReference type="ARBA" id="ARBA00004479"/>
    </source>
</evidence>
<sequence>MHSVHLGINTNAEKTSTIKRTVKPKPISLPLDSQPIAQPVMTTSSNVSQSPGSDLGRPLYPRTQYRAHITLDSSGNAIENTYSLQGGYDSIGNVAPSVIISASGTYSNTASGTTSNQNTSSSQPPAQQTTTSASGENNGTLGKRQQGHPLKSFSVPAPPPQSAPSTPQQKHIVRPIQGSSPYKKPGPHGIIGTGSPSNTKLRTGPGTAEESARLQPSYSTEELNQEMANLEGLMKDLNAITASEFEC</sequence>
<comment type="subcellular location">
    <subcellularLocation>
        <location evidence="1">Membrane</location>
        <topology evidence="1">Single-pass type I membrane protein</topology>
    </subcellularLocation>
</comment>
<dbReference type="EMBL" id="JARGDH010000005">
    <property type="protein sequence ID" value="KAL0267768.1"/>
    <property type="molecule type" value="Genomic_DNA"/>
</dbReference>
<dbReference type="AlphaFoldDB" id="A0AAW2HE41"/>
<gene>
    <name evidence="8" type="ORF">PYX00_009942</name>
</gene>
<feature type="domain" description="Neogenin C-terminal" evidence="7">
    <location>
        <begin position="10"/>
        <end position="243"/>
    </location>
</feature>
<evidence type="ECO:0000313" key="8">
    <source>
        <dbReference type="EMBL" id="KAL0267768.1"/>
    </source>
</evidence>
<feature type="region of interest" description="Disordered" evidence="6">
    <location>
        <begin position="107"/>
        <end position="219"/>
    </location>
</feature>
<evidence type="ECO:0000256" key="6">
    <source>
        <dbReference type="SAM" id="MobiDB-lite"/>
    </source>
</evidence>
<accession>A0AAW2HE41</accession>
<evidence type="ECO:0000256" key="5">
    <source>
        <dbReference type="ARBA" id="ARBA00023180"/>
    </source>
</evidence>